<gene>
    <name evidence="3" type="ORF">MNOR_LOCUS4555</name>
</gene>
<dbReference type="EMBL" id="CAXKWB010001676">
    <property type="protein sequence ID" value="CAL4065097.1"/>
    <property type="molecule type" value="Genomic_DNA"/>
</dbReference>
<dbReference type="AlphaFoldDB" id="A0AAV2PX28"/>
<evidence type="ECO:0000313" key="4">
    <source>
        <dbReference type="Proteomes" id="UP001497623"/>
    </source>
</evidence>
<feature type="signal peptide" evidence="2">
    <location>
        <begin position="1"/>
        <end position="23"/>
    </location>
</feature>
<dbReference type="Proteomes" id="UP001497623">
    <property type="component" value="Unassembled WGS sequence"/>
</dbReference>
<dbReference type="Gene3D" id="1.20.120.20">
    <property type="entry name" value="Apolipoprotein"/>
    <property type="match status" value="1"/>
</dbReference>
<evidence type="ECO:0000256" key="2">
    <source>
        <dbReference type="SAM" id="SignalP"/>
    </source>
</evidence>
<reference evidence="3 4" key="1">
    <citation type="submission" date="2024-05" db="EMBL/GenBank/DDBJ databases">
        <authorList>
            <person name="Wallberg A."/>
        </authorList>
    </citation>
    <scope>NUCLEOTIDE SEQUENCE [LARGE SCALE GENOMIC DNA]</scope>
</reference>
<feature type="region of interest" description="Disordered" evidence="1">
    <location>
        <begin position="72"/>
        <end position="93"/>
    </location>
</feature>
<accession>A0AAV2PX28</accession>
<name>A0AAV2PX28_MEGNR</name>
<keyword evidence="4" id="KW-1185">Reference proteome</keyword>
<protein>
    <submittedName>
        <fullName evidence="3">Uncharacterized protein</fullName>
    </submittedName>
</protein>
<sequence length="239" mass="25589">MMRLLWVCIALCAASAVFSGTDARYNPNLLRGLRAYPKVHQNAADNGGSKGGYVKGYRPEKEQLIYIGDGSGYGSGDGSGDNPDDEDSIHPEKGVEIGTGVLPWNPEFLGEGIVPEVTEVVQFVPVTSVNYQPKTEKPNFWSSAWNNVASAVDDIGDTLGDAASNVGDKVGNWGKEVGETFNEFGENVGSTFDDWGNKLADVADDINDKIGVVIDDAQDMAQEVIIYDALSSRFSNGPC</sequence>
<evidence type="ECO:0000313" key="3">
    <source>
        <dbReference type="EMBL" id="CAL4065097.1"/>
    </source>
</evidence>
<feature type="chain" id="PRO_5043461088" evidence="2">
    <location>
        <begin position="24"/>
        <end position="239"/>
    </location>
</feature>
<proteinExistence type="predicted"/>
<comment type="caution">
    <text evidence="3">The sequence shown here is derived from an EMBL/GenBank/DDBJ whole genome shotgun (WGS) entry which is preliminary data.</text>
</comment>
<keyword evidence="2" id="KW-0732">Signal</keyword>
<organism evidence="3 4">
    <name type="scientific">Meganyctiphanes norvegica</name>
    <name type="common">Northern krill</name>
    <name type="synonym">Thysanopoda norvegica</name>
    <dbReference type="NCBI Taxonomy" id="48144"/>
    <lineage>
        <taxon>Eukaryota</taxon>
        <taxon>Metazoa</taxon>
        <taxon>Ecdysozoa</taxon>
        <taxon>Arthropoda</taxon>
        <taxon>Crustacea</taxon>
        <taxon>Multicrustacea</taxon>
        <taxon>Malacostraca</taxon>
        <taxon>Eumalacostraca</taxon>
        <taxon>Eucarida</taxon>
        <taxon>Euphausiacea</taxon>
        <taxon>Euphausiidae</taxon>
        <taxon>Meganyctiphanes</taxon>
    </lineage>
</organism>
<evidence type="ECO:0000256" key="1">
    <source>
        <dbReference type="SAM" id="MobiDB-lite"/>
    </source>
</evidence>